<gene>
    <name evidence="3" type="ORF">C0188_03300</name>
    <name evidence="1" type="ORF">ENO39_01855</name>
    <name evidence="2" type="ORF">IOK49_04555</name>
</gene>
<reference evidence="3 4" key="1">
    <citation type="submission" date="2018-01" db="EMBL/GenBank/DDBJ databases">
        <title>Metagenomic assembled genomes from two thermal pools in the Uzon Caldera, Kamchatka, Russia.</title>
        <authorList>
            <person name="Wilkins L."/>
            <person name="Ettinger C."/>
        </authorList>
    </citation>
    <scope>NUCLEOTIDE SEQUENCE [LARGE SCALE GENOMIC DNA]</scope>
    <source>
        <strain evidence="3">ZAV-06</strain>
    </source>
</reference>
<protein>
    <submittedName>
        <fullName evidence="3">Uncharacterized protein</fullName>
    </submittedName>
</protein>
<dbReference type="GeneID" id="12449830"/>
<evidence type="ECO:0000313" key="2">
    <source>
        <dbReference type="EMBL" id="MBE9391343.1"/>
    </source>
</evidence>
<dbReference type="RefSeq" id="WP_014557885.1">
    <property type="nucleotide sequence ID" value="NZ_DSFH01000032.1"/>
</dbReference>
<sequence>MKTNPRNEELYRLIRKKLEGSPWLDDLLAQLTDCEGSAFDSIIIYDSSGKLHKGVKMRVKPVLESDGYSVDYAENITLLESESDWEELPKSTENCIDTRILKQGELVVIECIEPKLSLEEVFRIIKEMESPSVLCYYEWE</sequence>
<evidence type="ECO:0000313" key="3">
    <source>
        <dbReference type="EMBL" id="PMB75428.1"/>
    </source>
</evidence>
<comment type="caution">
    <text evidence="3">The sequence shown here is derived from an EMBL/GenBank/DDBJ whole genome shotgun (WGS) entry which is preliminary data.</text>
</comment>
<evidence type="ECO:0000313" key="4">
    <source>
        <dbReference type="Proteomes" id="UP000237153"/>
    </source>
</evidence>
<proteinExistence type="predicted"/>
<organism evidence="3 4">
    <name type="scientific">Fervidicoccus fontis</name>
    <dbReference type="NCBI Taxonomy" id="683846"/>
    <lineage>
        <taxon>Archaea</taxon>
        <taxon>Thermoproteota</taxon>
        <taxon>Thermoprotei</taxon>
        <taxon>Fervidicoccales</taxon>
        <taxon>Fervidicoccaceae</taxon>
        <taxon>Fervidicoccus</taxon>
    </lineage>
</organism>
<name>A0A2J6N252_9CREN</name>
<dbReference type="EMBL" id="DSFH01000032">
    <property type="protein sequence ID" value="HEW63791.1"/>
    <property type="molecule type" value="Genomic_DNA"/>
</dbReference>
<accession>A0A2J6N252</accession>
<evidence type="ECO:0000313" key="1">
    <source>
        <dbReference type="EMBL" id="HEW63791.1"/>
    </source>
</evidence>
<dbReference type="AlphaFoldDB" id="A0A2J6N252"/>
<dbReference type="Proteomes" id="UP000652307">
    <property type="component" value="Unassembled WGS sequence"/>
</dbReference>
<reference evidence="2" key="3">
    <citation type="submission" date="2020-10" db="EMBL/GenBank/DDBJ databases">
        <title>Fervidococcus fontis strain 3639Fd - the first crenarchaeon capable of growth on lipids.</title>
        <authorList>
            <person name="Kochetkova T.V."/>
            <person name="Elcheninov A.G."/>
            <person name="Toschakov S.V."/>
            <person name="Kublanov I.V."/>
        </authorList>
    </citation>
    <scope>NUCLEOTIDE SEQUENCE</scope>
    <source>
        <strain evidence="2">3639Fd</strain>
    </source>
</reference>
<dbReference type="EMBL" id="JADEZV010000002">
    <property type="protein sequence ID" value="MBE9391343.1"/>
    <property type="molecule type" value="Genomic_DNA"/>
</dbReference>
<dbReference type="Proteomes" id="UP000886076">
    <property type="component" value="Unassembled WGS sequence"/>
</dbReference>
<dbReference type="EMBL" id="PNIM01000015">
    <property type="protein sequence ID" value="PMB75428.1"/>
    <property type="molecule type" value="Genomic_DNA"/>
</dbReference>
<dbReference type="Proteomes" id="UP000237153">
    <property type="component" value="Unassembled WGS sequence"/>
</dbReference>
<reference evidence="1" key="2">
    <citation type="journal article" date="2020" name="mSystems">
        <title>Genome- and Community-Level Interaction Insights into Carbon Utilization and Element Cycling Functions of Hydrothermarchaeota in Hydrothermal Sediment.</title>
        <authorList>
            <person name="Zhou Z."/>
            <person name="Liu Y."/>
            <person name="Xu W."/>
            <person name="Pan J."/>
            <person name="Luo Z.H."/>
            <person name="Li M."/>
        </authorList>
    </citation>
    <scope>NUCLEOTIDE SEQUENCE [LARGE SCALE GENOMIC DNA]</scope>
    <source>
        <strain evidence="1">SpSt-1261</strain>
    </source>
</reference>